<dbReference type="AlphaFoldDB" id="A0A1Q8EB12"/>
<gene>
    <name evidence="2" type="ORF">BU202_01415</name>
</gene>
<keyword evidence="1" id="KW-0812">Transmembrane</keyword>
<dbReference type="RefSeq" id="WP_075104013.1">
    <property type="nucleotide sequence ID" value="NZ_MSJM01000001.1"/>
</dbReference>
<evidence type="ECO:0000256" key="1">
    <source>
        <dbReference type="SAM" id="Phobius"/>
    </source>
</evidence>
<dbReference type="Proteomes" id="UP000186890">
    <property type="component" value="Unassembled WGS sequence"/>
</dbReference>
<dbReference type="NCBIfam" id="NF033863">
    <property type="entry name" value="immun_TipC_fam"/>
    <property type="match status" value="1"/>
</dbReference>
<evidence type="ECO:0000313" key="2">
    <source>
        <dbReference type="EMBL" id="OLF48970.1"/>
    </source>
</evidence>
<reference evidence="3" key="1">
    <citation type="submission" date="2016-12" db="EMBL/GenBank/DDBJ databases">
        <authorList>
            <person name="Gulvik C.A."/>
        </authorList>
    </citation>
    <scope>NUCLEOTIDE SEQUENCE [LARGE SCALE GENOMIC DNA]</scope>
    <source>
        <strain evidence="3">NED12-00049-6B</strain>
    </source>
</reference>
<comment type="caution">
    <text evidence="2">The sequence shown here is derived from an EMBL/GenBank/DDBJ whole genome shotgun (WGS) entry which is preliminary data.</text>
</comment>
<keyword evidence="1" id="KW-1133">Transmembrane helix</keyword>
<organism evidence="2 3">
    <name type="scientific">Streptococcus cuniculi</name>
    <dbReference type="NCBI Taxonomy" id="1432788"/>
    <lineage>
        <taxon>Bacteria</taxon>
        <taxon>Bacillati</taxon>
        <taxon>Bacillota</taxon>
        <taxon>Bacilli</taxon>
        <taxon>Lactobacillales</taxon>
        <taxon>Streptococcaceae</taxon>
        <taxon>Streptococcus</taxon>
    </lineage>
</organism>
<dbReference type="InterPro" id="IPR048042">
    <property type="entry name" value="TipC-like"/>
</dbReference>
<dbReference type="EMBL" id="MSJM01000001">
    <property type="protein sequence ID" value="OLF48970.1"/>
    <property type="molecule type" value="Genomic_DNA"/>
</dbReference>
<protein>
    <submittedName>
        <fullName evidence="2">Uncharacterized protein</fullName>
    </submittedName>
</protein>
<keyword evidence="3" id="KW-1185">Reference proteome</keyword>
<proteinExistence type="predicted"/>
<sequence>MRYLKEFEPAELKSAASHAVNWVSNKVSQAANWVGTQVNKARNWAAQQWNNYQQRRVSYQASGPQAYYPSASFYASQQQAQAQAQAVQRRQQHIRDEYTQATGLKTTPKTREGGNLFRNWGKALQKMYKHVCTTAKRIGKQTANFLKKVDWKKVLVTAGGIGASGAILSGYDAYSSGKGGWALAGAIERDIMNKKKTIYAITLLILLTVLLPVTLLALRPRYSNIFEEIYHDEYHHATTAFLRTNSTLDNLPDIEDKKTGGLLYGVISEKYKKETLPEHIVSIVYNFLYPNDQLKNGNISIIINYRLESSDILQMSYLYEHDSNLLKREFRVFSESFQQEYALKQYFRENNLNCKDYFEIGDNLIKERLIPDWLRVYPSRFTKDNWGHVVLVGEESIHP</sequence>
<feature type="transmembrane region" description="Helical" evidence="1">
    <location>
        <begin position="198"/>
        <end position="218"/>
    </location>
</feature>
<dbReference type="OrthoDB" id="2221131at2"/>
<name>A0A1Q8EB12_9STRE</name>
<keyword evidence="1" id="KW-0472">Membrane</keyword>
<accession>A0A1Q8EB12</accession>
<evidence type="ECO:0000313" key="3">
    <source>
        <dbReference type="Proteomes" id="UP000186890"/>
    </source>
</evidence>